<dbReference type="AlphaFoldDB" id="A0AAN9N0K9"/>
<keyword evidence="2" id="KW-1185">Reference proteome</keyword>
<reference evidence="1 2" key="1">
    <citation type="submission" date="2024-01" db="EMBL/GenBank/DDBJ databases">
        <title>The genomes of 5 underutilized Papilionoideae crops provide insights into root nodulation and disease resistanc.</title>
        <authorList>
            <person name="Jiang F."/>
        </authorList>
    </citation>
    <scope>NUCLEOTIDE SEQUENCE [LARGE SCALE GENOMIC DNA]</scope>
    <source>
        <strain evidence="1">LVBAO_FW01</strain>
        <tissue evidence="1">Leaves</tissue>
    </source>
</reference>
<dbReference type="EMBL" id="JAYMYQ010000001">
    <property type="protein sequence ID" value="KAK7361768.1"/>
    <property type="molecule type" value="Genomic_DNA"/>
</dbReference>
<name>A0AAN9N0K9_CANGL</name>
<dbReference type="Proteomes" id="UP001367508">
    <property type="component" value="Unassembled WGS sequence"/>
</dbReference>
<comment type="caution">
    <text evidence="1">The sequence shown here is derived from an EMBL/GenBank/DDBJ whole genome shotgun (WGS) entry which is preliminary data.</text>
</comment>
<proteinExistence type="predicted"/>
<evidence type="ECO:0000313" key="2">
    <source>
        <dbReference type="Proteomes" id="UP001367508"/>
    </source>
</evidence>
<accession>A0AAN9N0K9</accession>
<protein>
    <submittedName>
        <fullName evidence="1">Uncharacterized protein</fullName>
    </submittedName>
</protein>
<sequence length="74" mass="9009">MPLCLTYHKDTFEWISYRTSQVFSKQQEKEFMQKQLSELYDWFLETMELFSIQIRDQPQQRGAFKCSSELKKSS</sequence>
<gene>
    <name evidence="1" type="ORF">VNO77_03850</name>
</gene>
<evidence type="ECO:0000313" key="1">
    <source>
        <dbReference type="EMBL" id="KAK7361768.1"/>
    </source>
</evidence>
<organism evidence="1 2">
    <name type="scientific">Canavalia gladiata</name>
    <name type="common">Sword bean</name>
    <name type="synonym">Dolichos gladiatus</name>
    <dbReference type="NCBI Taxonomy" id="3824"/>
    <lineage>
        <taxon>Eukaryota</taxon>
        <taxon>Viridiplantae</taxon>
        <taxon>Streptophyta</taxon>
        <taxon>Embryophyta</taxon>
        <taxon>Tracheophyta</taxon>
        <taxon>Spermatophyta</taxon>
        <taxon>Magnoliopsida</taxon>
        <taxon>eudicotyledons</taxon>
        <taxon>Gunneridae</taxon>
        <taxon>Pentapetalae</taxon>
        <taxon>rosids</taxon>
        <taxon>fabids</taxon>
        <taxon>Fabales</taxon>
        <taxon>Fabaceae</taxon>
        <taxon>Papilionoideae</taxon>
        <taxon>50 kb inversion clade</taxon>
        <taxon>NPAAA clade</taxon>
        <taxon>indigoferoid/millettioid clade</taxon>
        <taxon>Phaseoleae</taxon>
        <taxon>Canavalia</taxon>
    </lineage>
</organism>